<feature type="region of interest" description="Disordered" evidence="2">
    <location>
        <begin position="676"/>
        <end position="718"/>
    </location>
</feature>
<feature type="coiled-coil region" evidence="1">
    <location>
        <begin position="456"/>
        <end position="490"/>
    </location>
</feature>
<feature type="region of interest" description="Disordered" evidence="2">
    <location>
        <begin position="1"/>
        <end position="33"/>
    </location>
</feature>
<protein>
    <submittedName>
        <fullName evidence="3">Uncharacterized protein</fullName>
    </submittedName>
</protein>
<dbReference type="OrthoDB" id="538878at2759"/>
<gene>
    <name evidence="3" type="primary">PLEST005892</name>
    <name evidence="3" type="ORF">PLESTB_000158400</name>
</gene>
<feature type="region of interest" description="Disordered" evidence="2">
    <location>
        <begin position="831"/>
        <end position="854"/>
    </location>
</feature>
<dbReference type="Pfam" id="PF00612">
    <property type="entry name" value="IQ"/>
    <property type="match status" value="1"/>
</dbReference>
<evidence type="ECO:0000313" key="3">
    <source>
        <dbReference type="EMBL" id="GLC48879.1"/>
    </source>
</evidence>
<dbReference type="CDD" id="cd23767">
    <property type="entry name" value="IQCD"/>
    <property type="match status" value="1"/>
</dbReference>
<dbReference type="SMART" id="SM00015">
    <property type="entry name" value="IQ"/>
    <property type="match status" value="1"/>
</dbReference>
<evidence type="ECO:0000256" key="2">
    <source>
        <dbReference type="SAM" id="MobiDB-lite"/>
    </source>
</evidence>
<dbReference type="InterPro" id="IPR000048">
    <property type="entry name" value="IQ_motif_EF-hand-BS"/>
</dbReference>
<sequence length="854" mass="90107">MGLFSRNKGQQPQPSPSPERGPPPAPASIPLYEPVPSVHPAWTTPVAHPPSGLAATSPQPVLSPAQYQQQLFQQTYQALNPAHQTPYTGHLPYAVQQQDGAAAPGGGAAPALAMGTATIDNDGGGATSSRALLRQAVQAAAREGRPLTVNFMAQMQPVATHDPYGVAMPHQHPYGPPQEVGGVPEEALPQGDWQQELVQDPYESIQIPALPDMRNLPAELQDFRDQCATGVRQAVAMITAMEHQLWWERSRRQQAEEDCKVLLAAVRLERGVGEALLGAEERRRAEAAEAATKLTLAADQLPQASEAATTIQKHVRGHKARKEFESHLRDILRGVDPSLDPAALPSAAQSHISHVNATGAPRRLGLRSLLGEVVDRAPGAGGGVTSGLPRDQAEAADYYRRQVDRIGQRMAAHRDAGQPHPVDRSGDPLLADVKQLLSGSYPGSSAQVIAALVRRCRELQAALLEAVGELEQAQLSIQGLKETNARVSELSGVRADLEASRQDNLRLAATVAKLRTALAVQSAGGAPAARENPYVAAWYRRAYADQEWQRLPPGGPGGVALMDGPDTAVETWEDLRAAIPEQVMVPQVAVPGMQYNDLMGLKMDMIMGASQGPPDPLYHMAVPDRSAFRYDRDTPLVPMQTTAPLLRESLPPTSYPGARHYPPGAAEWEAAAAAAGRGGGASSPAAVARSSVPGGGRSSAGGGGGGGGGSPRYNRDTPVVPVYSVLPLIREDEFVRRSMSPQRDARDALPPPGTPPLPQPQPGAGTASVGPPSRQPSTIMTTNMQYIRDRAQAPPPPAPARTQQQTPVPPEVVAAAAVAATMPPLAQQQTAPPAAAAASGGGAYYGSGYGHRYS</sequence>
<feature type="region of interest" description="Disordered" evidence="2">
    <location>
        <begin position="641"/>
        <end position="662"/>
    </location>
</feature>
<dbReference type="PROSITE" id="PS50096">
    <property type="entry name" value="IQ"/>
    <property type="match status" value="1"/>
</dbReference>
<accession>A0A9W6BB36</accession>
<proteinExistence type="predicted"/>
<organism evidence="3 4">
    <name type="scientific">Pleodorina starrii</name>
    <dbReference type="NCBI Taxonomy" id="330485"/>
    <lineage>
        <taxon>Eukaryota</taxon>
        <taxon>Viridiplantae</taxon>
        <taxon>Chlorophyta</taxon>
        <taxon>core chlorophytes</taxon>
        <taxon>Chlorophyceae</taxon>
        <taxon>CS clade</taxon>
        <taxon>Chlamydomonadales</taxon>
        <taxon>Volvocaceae</taxon>
        <taxon>Pleodorina</taxon>
    </lineage>
</organism>
<comment type="caution">
    <text evidence="3">The sequence shown here is derived from an EMBL/GenBank/DDBJ whole genome shotgun (WGS) entry which is preliminary data.</text>
</comment>
<keyword evidence="1" id="KW-0175">Coiled coil</keyword>
<feature type="compositionally biased region" description="Pro residues" evidence="2">
    <location>
        <begin position="749"/>
        <end position="761"/>
    </location>
</feature>
<dbReference type="Proteomes" id="UP001165080">
    <property type="component" value="Unassembled WGS sequence"/>
</dbReference>
<feature type="compositionally biased region" description="Pro residues" evidence="2">
    <location>
        <begin position="13"/>
        <end position="27"/>
    </location>
</feature>
<dbReference type="Gene3D" id="1.20.5.190">
    <property type="match status" value="1"/>
</dbReference>
<dbReference type="AlphaFoldDB" id="A0A9W6BB36"/>
<dbReference type="EMBL" id="BRXU01000002">
    <property type="protein sequence ID" value="GLC48879.1"/>
    <property type="molecule type" value="Genomic_DNA"/>
</dbReference>
<feature type="compositionally biased region" description="Gly residues" evidence="2">
    <location>
        <begin position="839"/>
        <end position="854"/>
    </location>
</feature>
<evidence type="ECO:0000256" key="1">
    <source>
        <dbReference type="SAM" id="Coils"/>
    </source>
</evidence>
<feature type="compositionally biased region" description="Gly residues" evidence="2">
    <location>
        <begin position="693"/>
        <end position="710"/>
    </location>
</feature>
<feature type="compositionally biased region" description="Low complexity" evidence="2">
    <location>
        <begin position="682"/>
        <end position="692"/>
    </location>
</feature>
<evidence type="ECO:0000313" key="4">
    <source>
        <dbReference type="Proteomes" id="UP001165080"/>
    </source>
</evidence>
<reference evidence="3 4" key="1">
    <citation type="journal article" date="2023" name="Commun. Biol.">
        <title>Reorganization of the ancestral sex-determining regions during the evolution of trioecy in Pleodorina starrii.</title>
        <authorList>
            <person name="Takahashi K."/>
            <person name="Suzuki S."/>
            <person name="Kawai-Toyooka H."/>
            <person name="Yamamoto K."/>
            <person name="Hamaji T."/>
            <person name="Ootsuki R."/>
            <person name="Yamaguchi H."/>
            <person name="Kawachi M."/>
            <person name="Higashiyama T."/>
            <person name="Nozaki H."/>
        </authorList>
    </citation>
    <scope>NUCLEOTIDE SEQUENCE [LARGE SCALE GENOMIC DNA]</scope>
    <source>
        <strain evidence="3 4">NIES-4479</strain>
    </source>
</reference>
<name>A0A9W6BB36_9CHLO</name>
<feature type="region of interest" description="Disordered" evidence="2">
    <location>
        <begin position="735"/>
        <end position="778"/>
    </location>
</feature>
<keyword evidence="4" id="KW-1185">Reference proteome</keyword>